<protein>
    <recommendedName>
        <fullName evidence="5">Actin cytoskeleton-regulatory complex protein SLA1</fullName>
    </recommendedName>
</protein>
<feature type="compositionally biased region" description="Polar residues" evidence="16">
    <location>
        <begin position="1134"/>
        <end position="1165"/>
    </location>
</feature>
<feature type="compositionally biased region" description="Low complexity" evidence="16">
    <location>
        <begin position="705"/>
        <end position="715"/>
    </location>
</feature>
<feature type="region of interest" description="Disordered" evidence="16">
    <location>
        <begin position="1134"/>
        <end position="1171"/>
    </location>
</feature>
<accession>A0AAV5QRP4</accession>
<name>A0AAV5QRP4_9ASCO</name>
<evidence type="ECO:0000256" key="1">
    <source>
        <dbReference type="ARBA" id="ARBA00004125"/>
    </source>
</evidence>
<feature type="compositionally biased region" description="Basic residues" evidence="16">
    <location>
        <begin position="522"/>
        <end position="535"/>
    </location>
</feature>
<evidence type="ECO:0000256" key="12">
    <source>
        <dbReference type="ARBA" id="ARBA00023136"/>
    </source>
</evidence>
<dbReference type="GO" id="GO:0030674">
    <property type="term" value="F:protein-macromolecule adaptor activity"/>
    <property type="evidence" value="ECO:0007669"/>
    <property type="project" value="InterPro"/>
</dbReference>
<feature type="region of interest" description="Disordered" evidence="16">
    <location>
        <begin position="705"/>
        <end position="768"/>
    </location>
</feature>
<keyword evidence="19" id="KW-1185">Reference proteome</keyword>
<keyword evidence="10" id="KW-0677">Repeat</keyword>
<keyword evidence="6 15" id="KW-0728">SH3 domain</keyword>
<dbReference type="Gene3D" id="1.10.150.50">
    <property type="entry name" value="Transcription Factor, Ets-1"/>
    <property type="match status" value="1"/>
</dbReference>
<organism evidence="18 19">
    <name type="scientific">Saccharomycopsis crataegensis</name>
    <dbReference type="NCBI Taxonomy" id="43959"/>
    <lineage>
        <taxon>Eukaryota</taxon>
        <taxon>Fungi</taxon>
        <taxon>Dikarya</taxon>
        <taxon>Ascomycota</taxon>
        <taxon>Saccharomycotina</taxon>
        <taxon>Saccharomycetes</taxon>
        <taxon>Saccharomycopsidaceae</taxon>
        <taxon>Saccharomycopsis</taxon>
    </lineage>
</organism>
<evidence type="ECO:0000256" key="7">
    <source>
        <dbReference type="ARBA" id="ARBA00022475"/>
    </source>
</evidence>
<sequence>MSYVGVYKAVYAYSPATEEELAIEEGDILYVIEKSNTDDWWKVKKRMVGSDVEEPSGLVPSTYIEPAATIGSASALYDYTKQTEEELSFHEGDHFHVYDTSDGDWILVSDDAESSFGFVPANYIEVSTGENSAPSNANKSLPAQPVINTNNAVSQMSSFAPPPARYDRQAMADKLSREASESEEREHAKSRQSISRHSRNSSYGDDDYESAGELPPDKPKRPSNANRSSSLHNKRGDRQRVTNDSVPRIDDDDDLDRNRDRNQNGNSDIYTWNVAEVEGKKKKKLTIGIGNGKIYFSPDPSNDDEPRSWSADKLISFSSEKKHVFLDFKGPPASIEIHAGSKDKAREILSLLGEVSGAISTAALEEVKAASKPTANGYKTGSVLYDFKAQNKDELNAKDGDLVYIVNDKKSPDWWLVENIDTGKRGVIPSTYVNVGGENKRFTLGDIGKKTKDSMKSKKTKARELQESRDREHERERERREREKERERREREKEREKERNRERERRERDREHDREYEGRDRERRKKESKSTKSKAKPNPNKIRTWVDKSGSFKVEAEFIGCVEGKIHLHKSNGVKIAVAADKLALPDIEYVERVTGFSLDNYKPKKKEKSSRSKEKERKPSSSNIPSTKQEEYDWFDFFLNCGVDLNQCQRYTTNFEKEQLDESSLEDVTPSLLRNLGCREGDIIRIMKFLDNKFNRSKPEVASAPAAAAATVPPETAPRPQPPRIDSKNLNGVTDDDAWTIKPSVAQTENKPKSISAPPPTTTSQPQITGSLQDLVDLKPLDSNYVASADPLKNNTAVPAIAPTKTGSSIQLGQQKTGSSLVNQLLSQKTGSSIKSQRTGSLQPLDPFKTGGHNILPMATGAPIVMPNATGGASVFVPIQTMQPVLVGQPTANFNPGNGASIMPLQPARTNNGPVVSVTTGGAMPQTSFGTVTSITTSNGVVSVTTGGAMPQTSFGSFQPQQVTGGVMPMMQTGGAIPMMQTGGAMPMVQTGGAMPMMQTGGAMPMTSFGTFQPQQQQVTGGIMPMQMTSNGFQPQQMTGGAMPTTSFGSSPFGQPQQQQQFPQTSFGNQMNSMTNMFQNTSLTGQQQQQQPSGVASLNMLHNMQAQQQHQQQLQQAQMTGAQLFQNQFAPSQTGFGGPQTSFGQPLTSFGQPTTTSFGAQPPTSFGVGGVQTASQQAFTNSLMGNEVNNGSSTGNNNIFGNNGQMLTSQPTGFGFGNGPN</sequence>
<dbReference type="GO" id="GO:0000147">
    <property type="term" value="P:actin cortical patch assembly"/>
    <property type="evidence" value="ECO:0007669"/>
    <property type="project" value="TreeGrafter"/>
</dbReference>
<feature type="region of interest" description="Disordered" evidence="16">
    <location>
        <begin position="154"/>
        <end position="267"/>
    </location>
</feature>
<dbReference type="EMBL" id="BTFZ01000011">
    <property type="protein sequence ID" value="GMM37261.1"/>
    <property type="molecule type" value="Genomic_DNA"/>
</dbReference>
<dbReference type="SMART" id="SM00326">
    <property type="entry name" value="SH3"/>
    <property type="match status" value="3"/>
</dbReference>
<evidence type="ECO:0000256" key="11">
    <source>
        <dbReference type="ARBA" id="ARBA00022753"/>
    </source>
</evidence>
<dbReference type="GO" id="GO:0030833">
    <property type="term" value="P:regulation of actin filament polymerization"/>
    <property type="evidence" value="ECO:0007669"/>
    <property type="project" value="TreeGrafter"/>
</dbReference>
<evidence type="ECO:0000259" key="17">
    <source>
        <dbReference type="PROSITE" id="PS50002"/>
    </source>
</evidence>
<feature type="compositionally biased region" description="Basic residues" evidence="16">
    <location>
        <begin position="190"/>
        <end position="199"/>
    </location>
</feature>
<comment type="caution">
    <text evidence="18">The sequence shown here is derived from an EMBL/GenBank/DDBJ whole genome shotgun (WGS) entry which is preliminary data.</text>
</comment>
<dbReference type="PANTHER" id="PTHR15735">
    <property type="entry name" value="FCH AND DOUBLE SH3 DOMAINS PROTEIN"/>
    <property type="match status" value="1"/>
</dbReference>
<feature type="domain" description="SH3" evidence="17">
    <location>
        <begin position="376"/>
        <end position="438"/>
    </location>
</feature>
<evidence type="ECO:0000313" key="19">
    <source>
        <dbReference type="Proteomes" id="UP001360560"/>
    </source>
</evidence>
<dbReference type="GO" id="GO:0043130">
    <property type="term" value="F:ubiquitin binding"/>
    <property type="evidence" value="ECO:0007669"/>
    <property type="project" value="InterPro"/>
</dbReference>
<evidence type="ECO:0000256" key="8">
    <source>
        <dbReference type="ARBA" id="ARBA00022490"/>
    </source>
</evidence>
<comment type="similarity">
    <text evidence="4">Belongs to the SLA1 family.</text>
</comment>
<keyword evidence="7" id="KW-1003">Cell membrane</keyword>
<dbReference type="AlphaFoldDB" id="A0AAV5QRP4"/>
<keyword evidence="11" id="KW-0967">Endosome</keyword>
<proteinExistence type="inferred from homology"/>
<feature type="compositionally biased region" description="Basic and acidic residues" evidence="16">
    <location>
        <begin position="438"/>
        <end position="521"/>
    </location>
</feature>
<keyword evidence="13" id="KW-0009">Actin-binding</keyword>
<dbReference type="PROSITE" id="PS50002">
    <property type="entry name" value="SH3"/>
    <property type="match status" value="3"/>
</dbReference>
<dbReference type="Pfam" id="PF00018">
    <property type="entry name" value="SH3_1"/>
    <property type="match status" value="3"/>
</dbReference>
<evidence type="ECO:0000256" key="4">
    <source>
        <dbReference type="ARBA" id="ARBA00007948"/>
    </source>
</evidence>
<dbReference type="GO" id="GO:0006897">
    <property type="term" value="P:endocytosis"/>
    <property type="evidence" value="ECO:0007669"/>
    <property type="project" value="UniProtKB-KW"/>
</dbReference>
<dbReference type="InterPro" id="IPR013761">
    <property type="entry name" value="SAM/pointed_sf"/>
</dbReference>
<dbReference type="CDD" id="cd11775">
    <property type="entry name" value="SH3_Sla1p_3"/>
    <property type="match status" value="1"/>
</dbReference>
<evidence type="ECO:0000256" key="2">
    <source>
        <dbReference type="ARBA" id="ARBA00004134"/>
    </source>
</evidence>
<feature type="region of interest" description="Disordered" evidence="16">
    <location>
        <begin position="437"/>
        <end position="544"/>
    </location>
</feature>
<dbReference type="InterPro" id="IPR035821">
    <property type="entry name" value="Sla1_SH3_3"/>
</dbReference>
<dbReference type="GO" id="GO:0030479">
    <property type="term" value="C:actin cortical patch"/>
    <property type="evidence" value="ECO:0007669"/>
    <property type="project" value="UniProtKB-SubCell"/>
</dbReference>
<dbReference type="GeneID" id="90075236"/>
<dbReference type="GO" id="GO:0005634">
    <property type="term" value="C:nucleus"/>
    <property type="evidence" value="ECO:0007669"/>
    <property type="project" value="TreeGrafter"/>
</dbReference>
<dbReference type="GO" id="GO:0010008">
    <property type="term" value="C:endosome membrane"/>
    <property type="evidence" value="ECO:0007669"/>
    <property type="project" value="UniProtKB-SubCell"/>
</dbReference>
<evidence type="ECO:0000256" key="14">
    <source>
        <dbReference type="ARBA" id="ARBA00023212"/>
    </source>
</evidence>
<evidence type="ECO:0000256" key="3">
    <source>
        <dbReference type="ARBA" id="ARBA00004413"/>
    </source>
</evidence>
<evidence type="ECO:0000256" key="6">
    <source>
        <dbReference type="ARBA" id="ARBA00022443"/>
    </source>
</evidence>
<evidence type="ECO:0000256" key="15">
    <source>
        <dbReference type="PROSITE-ProRule" id="PRU00192"/>
    </source>
</evidence>
<comment type="subcellular location">
    <subcellularLocation>
        <location evidence="3">Cell membrane</location>
        <topology evidence="3">Peripheral membrane protein</topology>
        <orientation evidence="3">Cytoplasmic side</orientation>
    </subcellularLocation>
    <subcellularLocation>
        <location evidence="2">Cytoplasm</location>
        <location evidence="2">Cytoskeleton</location>
        <location evidence="2">Actin patch</location>
    </subcellularLocation>
    <subcellularLocation>
        <location evidence="1">Endosome membrane</location>
        <topology evidence="1">Peripheral membrane protein</topology>
        <orientation evidence="1">Cytoplasmic side</orientation>
    </subcellularLocation>
</comment>
<dbReference type="GO" id="GO:0003779">
    <property type="term" value="F:actin binding"/>
    <property type="evidence" value="ECO:0007669"/>
    <property type="project" value="UniProtKB-KW"/>
</dbReference>
<dbReference type="Gene3D" id="2.30.30.700">
    <property type="entry name" value="SLA1 homology domain 1"/>
    <property type="match status" value="1"/>
</dbReference>
<keyword evidence="9" id="KW-0254">Endocytosis</keyword>
<gene>
    <name evidence="18" type="ORF">DASC09_045860</name>
</gene>
<dbReference type="CDD" id="cd11773">
    <property type="entry name" value="SH3_Sla1p_1"/>
    <property type="match status" value="1"/>
</dbReference>
<feature type="domain" description="SH3" evidence="17">
    <location>
        <begin position="2"/>
        <end position="69"/>
    </location>
</feature>
<keyword evidence="8" id="KW-0963">Cytoplasm</keyword>
<dbReference type="InterPro" id="IPR001452">
    <property type="entry name" value="SH3_domain"/>
</dbReference>
<dbReference type="Proteomes" id="UP001360560">
    <property type="component" value="Unassembled WGS sequence"/>
</dbReference>
<keyword evidence="14" id="KW-0206">Cytoskeleton</keyword>
<dbReference type="GO" id="GO:0005886">
    <property type="term" value="C:plasma membrane"/>
    <property type="evidence" value="ECO:0007669"/>
    <property type="project" value="UniProtKB-SubCell"/>
</dbReference>
<feature type="region of interest" description="Disordered" evidence="16">
    <location>
        <begin position="602"/>
        <end position="628"/>
    </location>
</feature>
<dbReference type="InterPro" id="IPR007131">
    <property type="entry name" value="SHD1"/>
</dbReference>
<dbReference type="Pfam" id="PF03983">
    <property type="entry name" value="SHD1"/>
    <property type="match status" value="1"/>
</dbReference>
<dbReference type="InterPro" id="IPR036028">
    <property type="entry name" value="SH3-like_dom_sf"/>
</dbReference>
<evidence type="ECO:0000256" key="10">
    <source>
        <dbReference type="ARBA" id="ARBA00022737"/>
    </source>
</evidence>
<evidence type="ECO:0000313" key="18">
    <source>
        <dbReference type="EMBL" id="GMM37261.1"/>
    </source>
</evidence>
<dbReference type="InterPro" id="IPR056996">
    <property type="entry name" value="PH_SLA1"/>
</dbReference>
<dbReference type="GO" id="GO:0042802">
    <property type="term" value="F:identical protein binding"/>
    <property type="evidence" value="ECO:0007669"/>
    <property type="project" value="InterPro"/>
</dbReference>
<feature type="compositionally biased region" description="Basic and acidic residues" evidence="16">
    <location>
        <begin position="165"/>
        <end position="189"/>
    </location>
</feature>
<evidence type="ECO:0000256" key="5">
    <source>
        <dbReference type="ARBA" id="ARBA00020357"/>
    </source>
</evidence>
<feature type="domain" description="SH3" evidence="17">
    <location>
        <begin position="70"/>
        <end position="129"/>
    </location>
</feature>
<feature type="compositionally biased region" description="Basic and acidic residues" evidence="16">
    <location>
        <begin position="610"/>
        <end position="620"/>
    </location>
</feature>
<reference evidence="18 19" key="1">
    <citation type="journal article" date="2023" name="Elife">
        <title>Identification of key yeast species and microbe-microbe interactions impacting larval growth of Drosophila in the wild.</title>
        <authorList>
            <person name="Mure A."/>
            <person name="Sugiura Y."/>
            <person name="Maeda R."/>
            <person name="Honda K."/>
            <person name="Sakurai N."/>
            <person name="Takahashi Y."/>
            <person name="Watada M."/>
            <person name="Katoh T."/>
            <person name="Gotoh A."/>
            <person name="Gotoh Y."/>
            <person name="Taniguchi I."/>
            <person name="Nakamura K."/>
            <person name="Hayashi T."/>
            <person name="Katayama T."/>
            <person name="Uemura T."/>
            <person name="Hattori Y."/>
        </authorList>
    </citation>
    <scope>NUCLEOTIDE SEQUENCE [LARGE SCALE GENOMIC DNA]</scope>
    <source>
        <strain evidence="18 19">SC-9</strain>
    </source>
</reference>
<evidence type="ECO:0000256" key="13">
    <source>
        <dbReference type="ARBA" id="ARBA00023203"/>
    </source>
</evidence>
<dbReference type="InterPro" id="IPR035800">
    <property type="entry name" value="Sla1_SH3_1"/>
</dbReference>
<dbReference type="SUPFAM" id="SSF50044">
    <property type="entry name" value="SH3-domain"/>
    <property type="match status" value="3"/>
</dbReference>
<dbReference type="Pfam" id="PF24081">
    <property type="entry name" value="PH_SLA1"/>
    <property type="match status" value="1"/>
</dbReference>
<dbReference type="RefSeq" id="XP_064854257.1">
    <property type="nucleotide sequence ID" value="XM_064998185.1"/>
</dbReference>
<evidence type="ECO:0000256" key="9">
    <source>
        <dbReference type="ARBA" id="ARBA00022583"/>
    </source>
</evidence>
<keyword evidence="12" id="KW-0472">Membrane</keyword>
<dbReference type="Gene3D" id="2.30.30.40">
    <property type="entry name" value="SH3 Domains"/>
    <property type="match status" value="3"/>
</dbReference>
<evidence type="ECO:0000256" key="16">
    <source>
        <dbReference type="SAM" id="MobiDB-lite"/>
    </source>
</evidence>
<dbReference type="PANTHER" id="PTHR15735:SF19">
    <property type="entry name" value="ACTIN CYTOSKELETON-REGULATORY COMPLEX PROTEIN SLA1"/>
    <property type="match status" value="1"/>
</dbReference>